<organism evidence="1 2">
    <name type="scientific">Gracilibacillus marinus</name>
    <dbReference type="NCBI Taxonomy" id="630535"/>
    <lineage>
        <taxon>Bacteria</taxon>
        <taxon>Bacillati</taxon>
        <taxon>Bacillota</taxon>
        <taxon>Bacilli</taxon>
        <taxon>Bacillales</taxon>
        <taxon>Bacillaceae</taxon>
        <taxon>Gracilibacillus</taxon>
    </lineage>
</organism>
<name>A0ABV8VUD3_9BACI</name>
<proteinExistence type="predicted"/>
<dbReference type="Proteomes" id="UP001595880">
    <property type="component" value="Unassembled WGS sequence"/>
</dbReference>
<dbReference type="EMBL" id="JBHSDV010000002">
    <property type="protein sequence ID" value="MFC4387819.1"/>
    <property type="molecule type" value="Genomic_DNA"/>
</dbReference>
<gene>
    <name evidence="1" type="ORF">ACFOZ1_08335</name>
</gene>
<comment type="caution">
    <text evidence="1">The sequence shown here is derived from an EMBL/GenBank/DDBJ whole genome shotgun (WGS) entry which is preliminary data.</text>
</comment>
<evidence type="ECO:0000313" key="1">
    <source>
        <dbReference type="EMBL" id="MFC4387819.1"/>
    </source>
</evidence>
<protein>
    <submittedName>
        <fullName evidence="1">Uncharacterized protein</fullName>
    </submittedName>
</protein>
<accession>A0ABV8VUD3</accession>
<keyword evidence="2" id="KW-1185">Reference proteome</keyword>
<reference evidence="2" key="1">
    <citation type="journal article" date="2019" name="Int. J. Syst. Evol. Microbiol.">
        <title>The Global Catalogue of Microorganisms (GCM) 10K type strain sequencing project: providing services to taxonomists for standard genome sequencing and annotation.</title>
        <authorList>
            <consortium name="The Broad Institute Genomics Platform"/>
            <consortium name="The Broad Institute Genome Sequencing Center for Infectious Disease"/>
            <person name="Wu L."/>
            <person name="Ma J."/>
        </authorList>
    </citation>
    <scope>NUCLEOTIDE SEQUENCE [LARGE SCALE GENOMIC DNA]</scope>
    <source>
        <strain evidence="2">KACC 14058</strain>
    </source>
</reference>
<evidence type="ECO:0000313" key="2">
    <source>
        <dbReference type="Proteomes" id="UP001595880"/>
    </source>
</evidence>
<sequence>MVEYPSHNMIGELEADDRKREAFLDQLASIIESILSKSDVAGNEKNRF</sequence>
<dbReference type="RefSeq" id="WP_390198367.1">
    <property type="nucleotide sequence ID" value="NZ_JBHSDV010000002.1"/>
</dbReference>